<evidence type="ECO:0000313" key="3">
    <source>
        <dbReference type="Proteomes" id="UP001066276"/>
    </source>
</evidence>
<comment type="caution">
    <text evidence="2">The sequence shown here is derived from an EMBL/GenBank/DDBJ whole genome shotgun (WGS) entry which is preliminary data.</text>
</comment>
<name>A0AAV7KQC3_PLEWA</name>
<evidence type="ECO:0000313" key="2">
    <source>
        <dbReference type="EMBL" id="KAJ1081282.1"/>
    </source>
</evidence>
<protein>
    <submittedName>
        <fullName evidence="2">Uncharacterized protein</fullName>
    </submittedName>
</protein>
<sequence length="189" mass="21461">MPWLRWRPCSDHGGCLTLDHSSDRVVFREKHPPYFFGELQELIDLGSPAPTSWALQWETQAAKQHLAQDPDQPSGPTLDAGPDPWLIHDEGTFQSLLGEQISQNWNDNAGKASSVGMKWESIKVVIQGFCTSREVGVRTQLPLDFQRQKAVLGDFPGELEGISDDRRQQLGEQERLFAMECLRHFDYKV</sequence>
<feature type="region of interest" description="Disordered" evidence="1">
    <location>
        <begin position="61"/>
        <end position="83"/>
    </location>
</feature>
<reference evidence="2" key="1">
    <citation type="journal article" date="2022" name="bioRxiv">
        <title>Sequencing and chromosome-scale assembly of the giantPleurodeles waltlgenome.</title>
        <authorList>
            <person name="Brown T."/>
            <person name="Elewa A."/>
            <person name="Iarovenko S."/>
            <person name="Subramanian E."/>
            <person name="Araus A.J."/>
            <person name="Petzold A."/>
            <person name="Susuki M."/>
            <person name="Suzuki K.-i.T."/>
            <person name="Hayashi T."/>
            <person name="Toyoda A."/>
            <person name="Oliveira C."/>
            <person name="Osipova E."/>
            <person name="Leigh N.D."/>
            <person name="Simon A."/>
            <person name="Yun M.H."/>
        </authorList>
    </citation>
    <scope>NUCLEOTIDE SEQUENCE</scope>
    <source>
        <strain evidence="2">20211129_DDA</strain>
        <tissue evidence="2">Liver</tissue>
    </source>
</reference>
<keyword evidence="3" id="KW-1185">Reference proteome</keyword>
<gene>
    <name evidence="2" type="ORF">NDU88_001464</name>
</gene>
<dbReference type="AlphaFoldDB" id="A0AAV7KQC3"/>
<accession>A0AAV7KQC3</accession>
<proteinExistence type="predicted"/>
<organism evidence="2 3">
    <name type="scientific">Pleurodeles waltl</name>
    <name type="common">Iberian ribbed newt</name>
    <dbReference type="NCBI Taxonomy" id="8319"/>
    <lineage>
        <taxon>Eukaryota</taxon>
        <taxon>Metazoa</taxon>
        <taxon>Chordata</taxon>
        <taxon>Craniata</taxon>
        <taxon>Vertebrata</taxon>
        <taxon>Euteleostomi</taxon>
        <taxon>Amphibia</taxon>
        <taxon>Batrachia</taxon>
        <taxon>Caudata</taxon>
        <taxon>Salamandroidea</taxon>
        <taxon>Salamandridae</taxon>
        <taxon>Pleurodelinae</taxon>
        <taxon>Pleurodeles</taxon>
    </lineage>
</organism>
<dbReference type="EMBL" id="JANPWB010000016">
    <property type="protein sequence ID" value="KAJ1081282.1"/>
    <property type="molecule type" value="Genomic_DNA"/>
</dbReference>
<dbReference type="Proteomes" id="UP001066276">
    <property type="component" value="Chromosome 12"/>
</dbReference>
<evidence type="ECO:0000256" key="1">
    <source>
        <dbReference type="SAM" id="MobiDB-lite"/>
    </source>
</evidence>